<proteinExistence type="predicted"/>
<dbReference type="Proteomes" id="UP000058599">
    <property type="component" value="Chromosome"/>
</dbReference>
<protein>
    <submittedName>
        <fullName evidence="4">Response regulator receiver protein</fullName>
    </submittedName>
</protein>
<dbReference type="KEGG" id="sgi:SGRAN_2941"/>
<dbReference type="PROSITE" id="PS50110">
    <property type="entry name" value="RESPONSE_REGULATORY"/>
    <property type="match status" value="1"/>
</dbReference>
<dbReference type="InterPro" id="IPR001789">
    <property type="entry name" value="Sig_transdc_resp-reg_receiver"/>
</dbReference>
<reference evidence="4 5" key="1">
    <citation type="journal article" date="2016" name="BMC Genomics">
        <title>Genomic analysis of the nitrate-respiring Sphingopyxis granuli (formerly Sphingomonas macrogoltabida) strain TFA.</title>
        <authorList>
            <person name="Garcia-Romero I."/>
            <person name="Perez-Pulido A.J."/>
            <person name="Gonzalez-Flores Y.E."/>
            <person name="Reyes-Ramirez F."/>
            <person name="Santero E."/>
            <person name="Floriano B."/>
        </authorList>
    </citation>
    <scope>NUCLEOTIDE SEQUENCE [LARGE SCALE GENOMIC DNA]</scope>
    <source>
        <strain evidence="4 5">TFA</strain>
    </source>
</reference>
<evidence type="ECO:0000259" key="3">
    <source>
        <dbReference type="PROSITE" id="PS50110"/>
    </source>
</evidence>
<feature type="domain" description="Response regulatory" evidence="3">
    <location>
        <begin position="13"/>
        <end position="122"/>
    </location>
</feature>
<dbReference type="EMBL" id="CP012199">
    <property type="protein sequence ID" value="AMG75289.1"/>
    <property type="molecule type" value="Genomic_DNA"/>
</dbReference>
<evidence type="ECO:0000256" key="1">
    <source>
        <dbReference type="ARBA" id="ARBA00022553"/>
    </source>
</evidence>
<name>A0AA86GNE1_9SPHN</name>
<evidence type="ECO:0000313" key="5">
    <source>
        <dbReference type="Proteomes" id="UP000058599"/>
    </source>
</evidence>
<dbReference type="Gene3D" id="3.40.50.2300">
    <property type="match status" value="1"/>
</dbReference>
<dbReference type="InterPro" id="IPR011006">
    <property type="entry name" value="CheY-like_superfamily"/>
</dbReference>
<dbReference type="PANTHER" id="PTHR44591">
    <property type="entry name" value="STRESS RESPONSE REGULATOR PROTEIN 1"/>
    <property type="match status" value="1"/>
</dbReference>
<keyword evidence="5" id="KW-1185">Reference proteome</keyword>
<gene>
    <name evidence="4" type="ORF">SGRAN_2941</name>
</gene>
<accession>A0AA86GNE1</accession>
<feature type="modified residue" description="4-aspartylphosphate" evidence="2">
    <location>
        <position position="63"/>
    </location>
</feature>
<evidence type="ECO:0000313" key="4">
    <source>
        <dbReference type="EMBL" id="AMG75289.1"/>
    </source>
</evidence>
<dbReference type="InterPro" id="IPR050595">
    <property type="entry name" value="Bact_response_regulator"/>
</dbReference>
<evidence type="ECO:0000256" key="2">
    <source>
        <dbReference type="PROSITE-ProRule" id="PRU00169"/>
    </source>
</evidence>
<sequence>MPRTGCPMMDDRLVLLVEDDVLIGMMLVDMLEAIGFPEPAQATSIEEALAVLDAQPVAAALIDINLGETKGWPVADALAARAIPFAFTTGGGDIIPPAHAHRTLVTKPFRLTEIEAALNAFFTE</sequence>
<dbReference type="PANTHER" id="PTHR44591:SF24">
    <property type="entry name" value="PROTEIN-GLUTAMATE METHYLESTERASE_PROTEIN-GLUTAMINE GLUTAMINASE 1"/>
    <property type="match status" value="1"/>
</dbReference>
<dbReference type="SUPFAM" id="SSF52172">
    <property type="entry name" value="CheY-like"/>
    <property type="match status" value="1"/>
</dbReference>
<dbReference type="Pfam" id="PF00072">
    <property type="entry name" value="Response_reg"/>
    <property type="match status" value="1"/>
</dbReference>
<dbReference type="SMART" id="SM00448">
    <property type="entry name" value="REC"/>
    <property type="match status" value="1"/>
</dbReference>
<keyword evidence="1 2" id="KW-0597">Phosphoprotein</keyword>
<dbReference type="GO" id="GO:0000160">
    <property type="term" value="P:phosphorelay signal transduction system"/>
    <property type="evidence" value="ECO:0007669"/>
    <property type="project" value="InterPro"/>
</dbReference>
<dbReference type="AlphaFoldDB" id="A0AA86GNE1"/>
<organism evidence="4 5">
    <name type="scientific">Sphingopyxis granuli</name>
    <dbReference type="NCBI Taxonomy" id="267128"/>
    <lineage>
        <taxon>Bacteria</taxon>
        <taxon>Pseudomonadati</taxon>
        <taxon>Pseudomonadota</taxon>
        <taxon>Alphaproteobacteria</taxon>
        <taxon>Sphingomonadales</taxon>
        <taxon>Sphingomonadaceae</taxon>
        <taxon>Sphingopyxis</taxon>
    </lineage>
</organism>